<comment type="caution">
    <text evidence="9">The sequence shown here is derived from an EMBL/GenBank/DDBJ whole genome shotgun (WGS) entry which is preliminary data.</text>
</comment>
<dbReference type="InterPro" id="IPR050131">
    <property type="entry name" value="Peptidase_S8_subtilisin-like"/>
</dbReference>
<keyword evidence="3 5" id="KW-0378">Hydrolase</keyword>
<feature type="region of interest" description="Disordered" evidence="6">
    <location>
        <begin position="153"/>
        <end position="173"/>
    </location>
</feature>
<feature type="region of interest" description="Disordered" evidence="6">
    <location>
        <begin position="395"/>
        <end position="414"/>
    </location>
</feature>
<dbReference type="OrthoDB" id="206201at2759"/>
<feature type="compositionally biased region" description="Basic and acidic residues" evidence="6">
    <location>
        <begin position="160"/>
        <end position="170"/>
    </location>
</feature>
<keyword evidence="4 5" id="KW-0720">Serine protease</keyword>
<dbReference type="Pfam" id="PF24476">
    <property type="entry name" value="DUF7580"/>
    <property type="match status" value="1"/>
</dbReference>
<keyword evidence="10" id="KW-1185">Reference proteome</keyword>
<dbReference type="CDD" id="cd00306">
    <property type="entry name" value="Peptidases_S8_S53"/>
    <property type="match status" value="1"/>
</dbReference>
<feature type="domain" description="DUF7580" evidence="8">
    <location>
        <begin position="179"/>
        <end position="532"/>
    </location>
</feature>
<dbReference type="SUPFAM" id="SSF52743">
    <property type="entry name" value="Subtilisin-like"/>
    <property type="match status" value="1"/>
</dbReference>
<evidence type="ECO:0000256" key="6">
    <source>
        <dbReference type="SAM" id="MobiDB-lite"/>
    </source>
</evidence>
<gene>
    <name evidence="9" type="ORF">G7Z17_g3625</name>
</gene>
<evidence type="ECO:0000256" key="5">
    <source>
        <dbReference type="PROSITE-ProRule" id="PRU01240"/>
    </source>
</evidence>
<evidence type="ECO:0000313" key="10">
    <source>
        <dbReference type="Proteomes" id="UP000722485"/>
    </source>
</evidence>
<comment type="similarity">
    <text evidence="1 5">Belongs to the peptidase S8 family.</text>
</comment>
<organism evidence="9 10">
    <name type="scientific">Cylindrodendrum hubeiense</name>
    <dbReference type="NCBI Taxonomy" id="595255"/>
    <lineage>
        <taxon>Eukaryota</taxon>
        <taxon>Fungi</taxon>
        <taxon>Dikarya</taxon>
        <taxon>Ascomycota</taxon>
        <taxon>Pezizomycotina</taxon>
        <taxon>Sordariomycetes</taxon>
        <taxon>Hypocreomycetidae</taxon>
        <taxon>Hypocreales</taxon>
        <taxon>Nectriaceae</taxon>
        <taxon>Cylindrodendrum</taxon>
    </lineage>
</organism>
<proteinExistence type="inferred from homology"/>
<evidence type="ECO:0000256" key="3">
    <source>
        <dbReference type="ARBA" id="ARBA00022801"/>
    </source>
</evidence>
<dbReference type="InterPro" id="IPR036852">
    <property type="entry name" value="Peptidase_S8/S53_dom_sf"/>
</dbReference>
<feature type="active site" description="Charge relay system" evidence="5">
    <location>
        <position position="682"/>
    </location>
</feature>
<evidence type="ECO:0000256" key="1">
    <source>
        <dbReference type="ARBA" id="ARBA00011073"/>
    </source>
</evidence>
<keyword evidence="2 5" id="KW-0645">Protease</keyword>
<dbReference type="Gene3D" id="3.40.50.200">
    <property type="entry name" value="Peptidase S8/S53 domain"/>
    <property type="match status" value="1"/>
</dbReference>
<feature type="compositionally biased region" description="Acidic residues" evidence="6">
    <location>
        <begin position="403"/>
        <end position="414"/>
    </location>
</feature>
<dbReference type="PROSITE" id="PS00138">
    <property type="entry name" value="SUBTILASE_SER"/>
    <property type="match status" value="1"/>
</dbReference>
<feature type="compositionally biased region" description="Acidic residues" evidence="6">
    <location>
        <begin position="1169"/>
        <end position="1178"/>
    </location>
</feature>
<reference evidence="9" key="1">
    <citation type="submission" date="2020-03" db="EMBL/GenBank/DDBJ databases">
        <title>Draft Genome Sequence of Cylindrodendrum hubeiense.</title>
        <authorList>
            <person name="Buettner E."/>
            <person name="Kellner H."/>
        </authorList>
    </citation>
    <scope>NUCLEOTIDE SEQUENCE</scope>
    <source>
        <strain evidence="9">IHI 201604</strain>
    </source>
</reference>
<dbReference type="InterPro" id="IPR015500">
    <property type="entry name" value="Peptidase_S8_subtilisin-rel"/>
</dbReference>
<dbReference type="Pfam" id="PF00082">
    <property type="entry name" value="Peptidase_S8"/>
    <property type="match status" value="1"/>
</dbReference>
<feature type="domain" description="Peptidase S8/S53" evidence="7">
    <location>
        <begin position="641"/>
        <end position="859"/>
    </location>
</feature>
<evidence type="ECO:0000259" key="7">
    <source>
        <dbReference type="Pfam" id="PF00082"/>
    </source>
</evidence>
<dbReference type="PROSITE" id="PS51892">
    <property type="entry name" value="SUBTILASE"/>
    <property type="match status" value="1"/>
</dbReference>
<dbReference type="EMBL" id="JAANBB010000045">
    <property type="protein sequence ID" value="KAF7553489.1"/>
    <property type="molecule type" value="Genomic_DNA"/>
</dbReference>
<evidence type="ECO:0000256" key="4">
    <source>
        <dbReference type="ARBA" id="ARBA00022825"/>
    </source>
</evidence>
<evidence type="ECO:0008006" key="11">
    <source>
        <dbReference type="Google" id="ProtNLM"/>
    </source>
</evidence>
<sequence>MSGSLNADLVLTSSSSIREISTLLRGTQPSRELKKFYSHLRTHCLLVSDHVARIRSALLPGNELIIRILDIFESLIVALQTPQETQKDARCTHPRQSALNHCWHKLRNRSQAARVEFAHESMNVEKFTEQQFRQQFEEEIDLWEEDLISKYPEDDSNWTADDRSPPKTRPEPSYTISGVAHSVFKALTGCTKCECHQTHELDARLCLGTYRKPDLDNTDDFDIFLSLRQVLQKVHVNAVRKSVVQFAINGEILGAPPKLGYKPMPVKKLCNEIHKMQSKISQRLELKVEKDQLFKLRSKDSCFQVDREKPPISLQQLINQDSRPLTEKTKRILAVLLSYAVLHLHGTPWLQPTWDSSKILFFQTSSSTIPLRPFIQTDLAQEIVSKGACDKESGNQYNKDVFNDDFDPDDFDPDDLDPDDIDPDDFEHPFPALVSLAILLMELYFATPFDVLERNRGFELPQGTESCKRSLDVASIFDKYKREIPQNSPFYYAIEKCLDPRTWENETGQRLDDEMLRVTVYEEITRPLEDDLCDAFTFITMEDLDKIAEQVDQYRQLAGPRAGAQQPLFVALNWYPNSPGLSRPLTPNFEYEAAKFYDDEISSETHSPAEVEKYLYWKEKYQAVYRSCIDPYLQGPPQLPVKIAVLDSGADESHNALDTGQIKLKRNWTSKFKKAVHDHDGHGTFTASLIVDYAPDAELYIAKIADRELSPPGVVAEAIKCAVDDWGVDVISMSFGYPTNQVDGYGELEGAILYAHSKNVLVFAAASNSGANLDRAYPARDPHVICVHATDSDGNRSKFSPTALAHDLNIATIGEAVQSAWPVSLCDTRTNPECVQYKSGTSYATPIAVGIAAFLLQYARLHLADQADMLKRQSRMKEVFRKISQKTQQSMSRDGYDYIALSKFSDNLFGKDKNVFYFYYAPTWDWPPEGPIQLGNVLTSVERPEQPLYTAPLPTTDDIFSSDKYEVEYSKEKLREGGFSILTTFLSILGLGVDVGADWKHSNEETYAFKHVETTQFVPKDDYIQKCIEAPAVRAHLERSRYRKPVYIITGLKTVYGAKAKSQTSRSHGGNAAISVDGTVWSGGAVPLGFEPGVEGRRETTQGTSWQDSSDFVFAFRVRKVNVSRKTHAVDNSDDYIKGALLDGKINKLVESVPELVITSQEESKAEDEGYDEDELTEGDTVVRPGRDLEVKAVSELINLLYRPPRGATKQQRDRESPENFKYYGNWGFTIYRTYYAPESDQYWDMLLGALRRQTMLALSHYDDKIEYEDEYGDEYRVDIERLRKLFRLDTREYVSLLDGLDVRGIREICLYEHDSFEKTMAGRMFHFALLADEAVLTDIANGEFVVKAVAYDWEEKGEYWGWMRIPTGYLLELWQSLILGEDHPHRILHYDGAEEGLEGCIWAGDDAVPPTSGCSEVRPWSHHYDTQHREIHHFRNWSKLSR</sequence>
<dbReference type="InterPro" id="IPR000209">
    <property type="entry name" value="Peptidase_S8/S53_dom"/>
</dbReference>
<dbReference type="GO" id="GO:0006508">
    <property type="term" value="P:proteolysis"/>
    <property type="evidence" value="ECO:0007669"/>
    <property type="project" value="UniProtKB-KW"/>
</dbReference>
<dbReference type="Proteomes" id="UP000722485">
    <property type="component" value="Unassembled WGS sequence"/>
</dbReference>
<protein>
    <recommendedName>
        <fullName evidence="11">Peptidase S8/S53 domain-containing protein</fullName>
    </recommendedName>
</protein>
<name>A0A9P5HAI3_9HYPO</name>
<dbReference type="PANTHER" id="PTHR43806">
    <property type="entry name" value="PEPTIDASE S8"/>
    <property type="match status" value="1"/>
</dbReference>
<dbReference type="PRINTS" id="PR00723">
    <property type="entry name" value="SUBTILISIN"/>
</dbReference>
<dbReference type="GO" id="GO:0004252">
    <property type="term" value="F:serine-type endopeptidase activity"/>
    <property type="evidence" value="ECO:0007669"/>
    <property type="project" value="UniProtKB-UniRule"/>
</dbReference>
<accession>A0A9P5HAI3</accession>
<evidence type="ECO:0000259" key="8">
    <source>
        <dbReference type="Pfam" id="PF24476"/>
    </source>
</evidence>
<feature type="region of interest" description="Disordered" evidence="6">
    <location>
        <begin position="1159"/>
        <end position="1180"/>
    </location>
</feature>
<dbReference type="InterPro" id="IPR023828">
    <property type="entry name" value="Peptidase_S8_Ser-AS"/>
</dbReference>
<feature type="active site" description="Charge relay system" evidence="5">
    <location>
        <position position="842"/>
    </location>
</feature>
<dbReference type="InterPro" id="IPR056002">
    <property type="entry name" value="DUF7580"/>
</dbReference>
<feature type="active site" description="Charge relay system" evidence="5">
    <location>
        <position position="647"/>
    </location>
</feature>
<evidence type="ECO:0000256" key="2">
    <source>
        <dbReference type="ARBA" id="ARBA00022670"/>
    </source>
</evidence>
<dbReference type="PANTHER" id="PTHR43806:SF11">
    <property type="entry name" value="CEREVISIN-RELATED"/>
    <property type="match status" value="1"/>
</dbReference>
<evidence type="ECO:0000313" key="9">
    <source>
        <dbReference type="EMBL" id="KAF7553489.1"/>
    </source>
</evidence>